<dbReference type="EMBL" id="VIGH01000006">
    <property type="protein sequence ID" value="TQF68298.1"/>
    <property type="molecule type" value="Genomic_DNA"/>
</dbReference>
<dbReference type="GO" id="GO:0015031">
    <property type="term" value="P:protein transport"/>
    <property type="evidence" value="ECO:0007669"/>
    <property type="project" value="UniProtKB-KW"/>
</dbReference>
<evidence type="ECO:0000256" key="6">
    <source>
        <dbReference type="ARBA" id="ARBA00023010"/>
    </source>
</evidence>
<gene>
    <name evidence="9" type="primary">tatB</name>
    <name evidence="9" type="ORF">FK531_14425</name>
</gene>
<dbReference type="Pfam" id="PF02416">
    <property type="entry name" value="TatA_B_E"/>
    <property type="match status" value="1"/>
</dbReference>
<accession>A0A541B7M5</accession>
<comment type="subcellular location">
    <subcellularLocation>
        <location evidence="1">Membrane</location>
        <topology evidence="1">Single-pass membrane protein</topology>
    </subcellularLocation>
</comment>
<proteinExistence type="predicted"/>
<keyword evidence="6" id="KW-0811">Translocation</keyword>
<evidence type="ECO:0000256" key="3">
    <source>
        <dbReference type="ARBA" id="ARBA00022692"/>
    </source>
</evidence>
<protein>
    <submittedName>
        <fullName evidence="9">Sec-independent protein translocase subunit TatB</fullName>
    </submittedName>
</protein>
<keyword evidence="10" id="KW-1185">Reference proteome</keyword>
<evidence type="ECO:0000256" key="5">
    <source>
        <dbReference type="ARBA" id="ARBA00022989"/>
    </source>
</evidence>
<evidence type="ECO:0000313" key="9">
    <source>
        <dbReference type="EMBL" id="TQF68298.1"/>
    </source>
</evidence>
<sequence>MLNNLGWDHVLILALAALVIFGPERLPGAVTSFTGLLRRARQFATDTQEQFKDGLGPELEELRKPLEDLQRLRQGPRQLITDHLFGGDDSLFTGRPPVPRVTPGTAPVFGPATPLAAGERPTFDTEAT</sequence>
<evidence type="ECO:0000256" key="2">
    <source>
        <dbReference type="ARBA" id="ARBA00022448"/>
    </source>
</evidence>
<dbReference type="RefSeq" id="WP_142100473.1">
    <property type="nucleotide sequence ID" value="NZ_VIGH01000006.1"/>
</dbReference>
<dbReference type="OrthoDB" id="3267321at2"/>
<keyword evidence="5" id="KW-1133">Transmembrane helix</keyword>
<dbReference type="GO" id="GO:0016020">
    <property type="term" value="C:membrane"/>
    <property type="evidence" value="ECO:0007669"/>
    <property type="project" value="UniProtKB-ARBA"/>
</dbReference>
<dbReference type="InterPro" id="IPR003369">
    <property type="entry name" value="TatA/B/E"/>
</dbReference>
<reference evidence="9 10" key="1">
    <citation type="submission" date="2019-06" db="EMBL/GenBank/DDBJ databases">
        <title>Rhodococcus spaelei sp. nov., isolated from a cave.</title>
        <authorList>
            <person name="Lee S.D."/>
        </authorList>
    </citation>
    <scope>NUCLEOTIDE SEQUENCE [LARGE SCALE GENOMIC DNA]</scope>
    <source>
        <strain evidence="9 10">C9-5</strain>
    </source>
</reference>
<dbReference type="AlphaFoldDB" id="A0A541B7M5"/>
<comment type="caution">
    <text evidence="9">The sequence shown here is derived from an EMBL/GenBank/DDBJ whole genome shotgun (WGS) entry which is preliminary data.</text>
</comment>
<keyword evidence="2" id="KW-0813">Transport</keyword>
<keyword evidence="3" id="KW-0812">Transmembrane</keyword>
<dbReference type="PRINTS" id="PR01506">
    <property type="entry name" value="TATBPROTEIN"/>
</dbReference>
<keyword evidence="7" id="KW-0472">Membrane</keyword>
<evidence type="ECO:0000256" key="7">
    <source>
        <dbReference type="ARBA" id="ARBA00023136"/>
    </source>
</evidence>
<evidence type="ECO:0000256" key="8">
    <source>
        <dbReference type="SAM" id="MobiDB-lite"/>
    </source>
</evidence>
<organism evidence="9 10">
    <name type="scientific">Rhodococcus spelaei</name>
    <dbReference type="NCBI Taxonomy" id="2546320"/>
    <lineage>
        <taxon>Bacteria</taxon>
        <taxon>Bacillati</taxon>
        <taxon>Actinomycetota</taxon>
        <taxon>Actinomycetes</taxon>
        <taxon>Mycobacteriales</taxon>
        <taxon>Nocardiaceae</taxon>
        <taxon>Rhodococcus</taxon>
    </lineage>
</organism>
<name>A0A541B7M5_9NOCA</name>
<dbReference type="Gene3D" id="1.20.5.3310">
    <property type="match status" value="1"/>
</dbReference>
<feature type="region of interest" description="Disordered" evidence="8">
    <location>
        <begin position="86"/>
        <end position="128"/>
    </location>
</feature>
<evidence type="ECO:0000256" key="4">
    <source>
        <dbReference type="ARBA" id="ARBA00022927"/>
    </source>
</evidence>
<keyword evidence="4" id="KW-0653">Protein transport</keyword>
<dbReference type="Proteomes" id="UP000316256">
    <property type="component" value="Unassembled WGS sequence"/>
</dbReference>
<evidence type="ECO:0000256" key="1">
    <source>
        <dbReference type="ARBA" id="ARBA00004167"/>
    </source>
</evidence>
<evidence type="ECO:0000313" key="10">
    <source>
        <dbReference type="Proteomes" id="UP000316256"/>
    </source>
</evidence>